<reference evidence="1" key="1">
    <citation type="submission" date="2023-08" db="EMBL/GenBank/DDBJ databases">
        <authorList>
            <person name="Chen Y."/>
            <person name="Shah S."/>
            <person name="Dougan E. K."/>
            <person name="Thang M."/>
            <person name="Chan C."/>
        </authorList>
    </citation>
    <scope>NUCLEOTIDE SEQUENCE</scope>
</reference>
<organism evidence="1 2">
    <name type="scientific">Effrenium voratum</name>
    <dbReference type="NCBI Taxonomy" id="2562239"/>
    <lineage>
        <taxon>Eukaryota</taxon>
        <taxon>Sar</taxon>
        <taxon>Alveolata</taxon>
        <taxon>Dinophyceae</taxon>
        <taxon>Suessiales</taxon>
        <taxon>Symbiodiniaceae</taxon>
        <taxon>Effrenium</taxon>
    </lineage>
</organism>
<keyword evidence="2" id="KW-1185">Reference proteome</keyword>
<evidence type="ECO:0000313" key="1">
    <source>
        <dbReference type="EMBL" id="CAJ1407481.1"/>
    </source>
</evidence>
<comment type="caution">
    <text evidence="1">The sequence shown here is derived from an EMBL/GenBank/DDBJ whole genome shotgun (WGS) entry which is preliminary data.</text>
</comment>
<proteinExistence type="predicted"/>
<gene>
    <name evidence="1" type="ORF">EVOR1521_LOCUS29167</name>
</gene>
<dbReference type="EMBL" id="CAUJNA010003673">
    <property type="protein sequence ID" value="CAJ1407481.1"/>
    <property type="molecule type" value="Genomic_DNA"/>
</dbReference>
<evidence type="ECO:0000313" key="2">
    <source>
        <dbReference type="Proteomes" id="UP001178507"/>
    </source>
</evidence>
<protein>
    <submittedName>
        <fullName evidence="1">Uncharacterized protein</fullName>
    </submittedName>
</protein>
<dbReference type="Proteomes" id="UP001178507">
    <property type="component" value="Unassembled WGS sequence"/>
</dbReference>
<sequence>MRRRGQLRDQATAGTFLLELPMATESCEGRFVLEGMLMPQSLNGSDSDHLALLHFPDQDAAESFLAREELQRLQQACVEDFEVIQLEPRNPWRARWEALRLRLRQKPSFPRSFSKDQATLLADQLARMSGYGGPLAAVHFVSIGSDDPSLARSAASAALNDVWRAGGRGQYFAYTVKEAVCIELFVSSWKKPGDLLKYLRLHSASEDFTDFGADSAEELSSTAAERLLVCPPF</sequence>
<dbReference type="AlphaFoldDB" id="A0AA36NK90"/>
<name>A0AA36NK90_9DINO</name>
<accession>A0AA36NK90</accession>